<comment type="caution">
    <text evidence="2">The sequence shown here is derived from an EMBL/GenBank/DDBJ whole genome shotgun (WGS) entry which is preliminary data.</text>
</comment>
<gene>
    <name evidence="2" type="ORF">GCM10010328_54190</name>
</gene>
<reference evidence="3" key="1">
    <citation type="journal article" date="2019" name="Int. J. Syst. Evol. Microbiol.">
        <title>The Global Catalogue of Microorganisms (GCM) 10K type strain sequencing project: providing services to taxonomists for standard genome sequencing and annotation.</title>
        <authorList>
            <consortium name="The Broad Institute Genomics Platform"/>
            <consortium name="The Broad Institute Genome Sequencing Center for Infectious Disease"/>
            <person name="Wu L."/>
            <person name="Ma J."/>
        </authorList>
    </citation>
    <scope>NUCLEOTIDE SEQUENCE [LARGE SCALE GENOMIC DNA]</scope>
    <source>
        <strain evidence="3">JCM 4602</strain>
    </source>
</reference>
<accession>A0ABQ3C888</accession>
<sequence>MTALFTSDKVLCFMVSTVRDDRPPRRREAPERLVARPPRPAADRWPTGATHPTPPDVYADYIPELM</sequence>
<keyword evidence="3" id="KW-1185">Reference proteome</keyword>
<name>A0ABQ3C888_9ACTN</name>
<proteinExistence type="predicted"/>
<evidence type="ECO:0000256" key="1">
    <source>
        <dbReference type="SAM" id="MobiDB-lite"/>
    </source>
</evidence>
<dbReference type="EMBL" id="BMUW01000013">
    <property type="protein sequence ID" value="GGZ72383.1"/>
    <property type="molecule type" value="Genomic_DNA"/>
</dbReference>
<evidence type="ECO:0000313" key="2">
    <source>
        <dbReference type="EMBL" id="GGZ72383.1"/>
    </source>
</evidence>
<protein>
    <submittedName>
        <fullName evidence="2">Uncharacterized protein</fullName>
    </submittedName>
</protein>
<feature type="region of interest" description="Disordered" evidence="1">
    <location>
        <begin position="20"/>
        <end position="56"/>
    </location>
</feature>
<dbReference type="Proteomes" id="UP000624183">
    <property type="component" value="Unassembled WGS sequence"/>
</dbReference>
<feature type="compositionally biased region" description="Basic and acidic residues" evidence="1">
    <location>
        <begin position="20"/>
        <end position="34"/>
    </location>
</feature>
<organism evidence="2 3">
    <name type="scientific">Streptomyces rubiginosohelvolus</name>
    <dbReference type="NCBI Taxonomy" id="67362"/>
    <lineage>
        <taxon>Bacteria</taxon>
        <taxon>Bacillati</taxon>
        <taxon>Actinomycetota</taxon>
        <taxon>Actinomycetes</taxon>
        <taxon>Kitasatosporales</taxon>
        <taxon>Streptomycetaceae</taxon>
        <taxon>Streptomyces</taxon>
    </lineage>
</organism>
<evidence type="ECO:0000313" key="3">
    <source>
        <dbReference type="Proteomes" id="UP000624183"/>
    </source>
</evidence>